<feature type="domain" description="GST C-terminal" evidence="2">
    <location>
        <begin position="82"/>
        <end position="207"/>
    </location>
</feature>
<dbReference type="SUPFAM" id="SSF52833">
    <property type="entry name" value="Thioredoxin-like"/>
    <property type="match status" value="1"/>
</dbReference>
<gene>
    <name evidence="3" type="ORF">ACFOX3_07990</name>
</gene>
<dbReference type="InterPro" id="IPR010987">
    <property type="entry name" value="Glutathione-S-Trfase_C-like"/>
</dbReference>
<dbReference type="EMBL" id="JBHSCX010000005">
    <property type="protein sequence ID" value="MFC4362238.1"/>
    <property type="molecule type" value="Genomic_DNA"/>
</dbReference>
<organism evidence="3 4">
    <name type="scientific">Simiduia curdlanivorans</name>
    <dbReference type="NCBI Taxonomy" id="1492769"/>
    <lineage>
        <taxon>Bacteria</taxon>
        <taxon>Pseudomonadati</taxon>
        <taxon>Pseudomonadota</taxon>
        <taxon>Gammaproteobacteria</taxon>
        <taxon>Cellvibrionales</taxon>
        <taxon>Cellvibrionaceae</taxon>
        <taxon>Simiduia</taxon>
    </lineage>
</organism>
<dbReference type="RefSeq" id="WP_290265540.1">
    <property type="nucleotide sequence ID" value="NZ_JAUFQG010000006.1"/>
</dbReference>
<reference evidence="4" key="1">
    <citation type="journal article" date="2019" name="Int. J. Syst. Evol. Microbiol.">
        <title>The Global Catalogue of Microorganisms (GCM) 10K type strain sequencing project: providing services to taxonomists for standard genome sequencing and annotation.</title>
        <authorList>
            <consortium name="The Broad Institute Genomics Platform"/>
            <consortium name="The Broad Institute Genome Sequencing Center for Infectious Disease"/>
            <person name="Wu L."/>
            <person name="Ma J."/>
        </authorList>
    </citation>
    <scope>NUCLEOTIDE SEQUENCE [LARGE SCALE GENOMIC DNA]</scope>
    <source>
        <strain evidence="4">CECT 8570</strain>
    </source>
</reference>
<comment type="caution">
    <text evidence="3">The sequence shown here is derived from an EMBL/GenBank/DDBJ whole genome shotgun (WGS) entry which is preliminary data.</text>
</comment>
<name>A0ABV8V4Z7_9GAMM</name>
<dbReference type="PROSITE" id="PS50405">
    <property type="entry name" value="GST_CTER"/>
    <property type="match status" value="1"/>
</dbReference>
<keyword evidence="4" id="KW-1185">Reference proteome</keyword>
<evidence type="ECO:0000259" key="1">
    <source>
        <dbReference type="PROSITE" id="PS50404"/>
    </source>
</evidence>
<dbReference type="InterPro" id="IPR040079">
    <property type="entry name" value="Glutathione_S-Trfase"/>
</dbReference>
<feature type="domain" description="GST N-terminal" evidence="1">
    <location>
        <begin position="2"/>
        <end position="80"/>
    </location>
</feature>
<dbReference type="PROSITE" id="PS50404">
    <property type="entry name" value="GST_NTER"/>
    <property type="match status" value="1"/>
</dbReference>
<dbReference type="Gene3D" id="3.40.30.10">
    <property type="entry name" value="Glutaredoxin"/>
    <property type="match status" value="1"/>
</dbReference>
<dbReference type="InterPro" id="IPR004046">
    <property type="entry name" value="GST_C"/>
</dbReference>
<dbReference type="PANTHER" id="PTHR11571">
    <property type="entry name" value="GLUTATHIONE S-TRANSFERASE"/>
    <property type="match status" value="1"/>
</dbReference>
<evidence type="ECO:0000313" key="4">
    <source>
        <dbReference type="Proteomes" id="UP001595840"/>
    </source>
</evidence>
<dbReference type="InterPro" id="IPR036249">
    <property type="entry name" value="Thioredoxin-like_sf"/>
</dbReference>
<dbReference type="Gene3D" id="1.20.1050.10">
    <property type="match status" value="1"/>
</dbReference>
<protein>
    <submittedName>
        <fullName evidence="3">Glutathione S-transferase family protein</fullName>
    </submittedName>
</protein>
<accession>A0ABV8V4Z7</accession>
<dbReference type="InterPro" id="IPR050213">
    <property type="entry name" value="GST_superfamily"/>
</dbReference>
<dbReference type="Pfam" id="PF14497">
    <property type="entry name" value="GST_C_3"/>
    <property type="match status" value="1"/>
</dbReference>
<evidence type="ECO:0000259" key="2">
    <source>
        <dbReference type="PROSITE" id="PS50405"/>
    </source>
</evidence>
<dbReference type="InterPro" id="IPR036282">
    <property type="entry name" value="Glutathione-S-Trfase_C_sf"/>
</dbReference>
<dbReference type="Pfam" id="PF13409">
    <property type="entry name" value="GST_N_2"/>
    <property type="match status" value="1"/>
</dbReference>
<dbReference type="SUPFAM" id="SSF47616">
    <property type="entry name" value="GST C-terminal domain-like"/>
    <property type="match status" value="1"/>
</dbReference>
<dbReference type="SFLD" id="SFLDS00019">
    <property type="entry name" value="Glutathione_Transferase_(cytos"/>
    <property type="match status" value="1"/>
</dbReference>
<dbReference type="InterPro" id="IPR004045">
    <property type="entry name" value="Glutathione_S-Trfase_N"/>
</dbReference>
<dbReference type="PANTHER" id="PTHR11571:SF252">
    <property type="entry name" value="GLUTATHIONE S-TRANSFERASE"/>
    <property type="match status" value="1"/>
</dbReference>
<dbReference type="SFLD" id="SFLDG01205">
    <property type="entry name" value="AMPS.1"/>
    <property type="match status" value="1"/>
</dbReference>
<dbReference type="SFLD" id="SFLDG00363">
    <property type="entry name" value="AMPS_(cytGST):_Alpha-__Mu-__Pi"/>
    <property type="match status" value="1"/>
</dbReference>
<sequence>MPKIKVTYFDVDGGRGEPIRLALHCAGLPFEDHRFTFPEFAEVRKSTPFGQVPTVDIDGQTLTQSTALCRYFGKQAGLYPADDYQALLCDEVMDVIEDMTHKLVATFGLTGDALKTTREALVNGPLTTYIQWLEARLVKQGKKYFAGNQLSVADLKVFVTTRWLCSGQLDHIPTDLVQELAPTILAHAQQIVNEPKIKAYYDQRASA</sequence>
<dbReference type="CDD" id="cd03039">
    <property type="entry name" value="GST_N_Sigma_like"/>
    <property type="match status" value="1"/>
</dbReference>
<proteinExistence type="predicted"/>
<evidence type="ECO:0000313" key="3">
    <source>
        <dbReference type="EMBL" id="MFC4362238.1"/>
    </source>
</evidence>
<dbReference type="Proteomes" id="UP001595840">
    <property type="component" value="Unassembled WGS sequence"/>
</dbReference>